<name>D4RYS6_9FIRM</name>
<evidence type="ECO:0000313" key="2">
    <source>
        <dbReference type="EMBL" id="EFF68900.1"/>
    </source>
</evidence>
<evidence type="ECO:0000256" key="1">
    <source>
        <dbReference type="SAM" id="MobiDB-lite"/>
    </source>
</evidence>
<dbReference type="HOGENOM" id="CLU_278831_0_0_9"/>
<proteinExistence type="predicted"/>
<gene>
    <name evidence="2" type="ORF">BUTYVIB_00987</name>
</gene>
<dbReference type="STRING" id="45851.BHV86_05425"/>
<dbReference type="AlphaFoldDB" id="D4RYS6"/>
<comment type="caution">
    <text evidence="2">The sequence shown here is derived from an EMBL/GenBank/DDBJ whole genome shotgun (WGS) entry which is preliminary data.</text>
</comment>
<evidence type="ECO:0000313" key="3">
    <source>
        <dbReference type="Proteomes" id="UP000006238"/>
    </source>
</evidence>
<dbReference type="GeneID" id="98918861"/>
<dbReference type="Gene3D" id="2.40.155.10">
    <property type="entry name" value="Green fluorescent protein"/>
    <property type="match status" value="1"/>
</dbReference>
<organism evidence="2 3">
    <name type="scientific">Eshraghiella crossota DSM 2876</name>
    <dbReference type="NCBI Taxonomy" id="511680"/>
    <lineage>
        <taxon>Bacteria</taxon>
        <taxon>Bacillati</taxon>
        <taxon>Bacillota</taxon>
        <taxon>Clostridia</taxon>
        <taxon>Lachnospirales</taxon>
        <taxon>Lachnospiraceae</taxon>
        <taxon>Eshraghiella</taxon>
    </lineage>
</organism>
<dbReference type="Proteomes" id="UP000006238">
    <property type="component" value="Unassembled WGS sequence"/>
</dbReference>
<sequence length="1132" mass="127217">MKTKMNVLGRVLSMILAVALTVTTVFSGFSRKTLAAENNVITVEEGEKDSVTFDWSKWKVESNSNPKVAKASIHTNIIGEKKLVVEGLKRGSTTVVVNNGKKTKTYVVNVSRAKGIKADHLYVSVNNQFELYDNGKLVGTVKTNKKSFDMNKITVTAAYGDGEKVNIKINNRKLIDGSDAVLFGNDFYIGSKNDPIYYTMSYPVTFTVNGKSVTVVFTDKMTFYDKENSCHYVLDDGGIAFELENKQNVTRHTVKFVNGTEVIETISVIDGQSARYNGATPVKAETEYASYTFNGWVDVNDNPADLTNVKSDKTVYASFTEEVKQYTVKFLYENGEVLSEHNYSYNDTITVPDVPEKADNVEFEYTGAAWSPEVSTVCKGNAEYKATYEAVKKKYKVIYSVNGKETEKIFDALTSAEDVRSGAPEAASDYEIDGKRYEFKGWDKAFEKVTKDVVYTALYDVMDIKYTVKFVNSNGEVISEQNLKYGDKIVKPGNPKYPGNKDIYEHTFAGWDKEVSDVCTGDATYKAVFDKSIRIAFYKYNIEVSSRKDLFDYEYITGREPKYFTKLGSTITVTNDFTGYENIISMLEEAYIKGKSDTIYGNNNEEFVKSFVSLTAEKAGVKEDAVDCWYVLKREVDGWHVDGGNLKDYTVKFVDYDDSIISERIYNANEKIVIPSNPVRESDETYNYTFAGWDKEISTEAVSDVVYKAVYEPSYIDYTVRFLNEDGSVITEATYHYGDDVVIPADPAKAADDTYTYTFAGWDKEITSVKENVDYTAVYTDEYNKYIVRFLNEDGSVITETTYHYGEDVAVPANPVKAADETYTYKFAGWDKEVTSVKGNVDYTAVYTDEYNKYIVRFLDEDGTVILKATYHYGEDVVIPANPAKAADETYTYTFAGWDKEVTSVKGNADYKAVYESSYIEYTVRFLNEDGSVITEATYHYGDDVVIPVNPVKAADETYNYTFAGWDKEVTSVKGNTDYKAVYESSYIDYTVRFLNEDGSVITEATYHYGDDVAVPADPVKAADETYTYTFAGWDKEVTSVKENVDYTATYTERLNRIPEVEGDEDIVPEINPGNKATDDNKPSVRPVRKPEVEADEDVATGDGNMTLYIAILGLSAATLAVIMGRKKEQDI</sequence>
<accession>D4RYS6</accession>
<feature type="region of interest" description="Disordered" evidence="1">
    <location>
        <begin position="1066"/>
        <end position="1091"/>
    </location>
</feature>
<keyword evidence="3" id="KW-1185">Reference proteome</keyword>
<dbReference type="EMBL" id="ABWN01000023">
    <property type="protein sequence ID" value="EFF68900.1"/>
    <property type="molecule type" value="Genomic_DNA"/>
</dbReference>
<reference evidence="2 3" key="1">
    <citation type="submission" date="2010-02" db="EMBL/GenBank/DDBJ databases">
        <authorList>
            <person name="Weinstock G."/>
            <person name="Sodergren E."/>
            <person name="Clifton S."/>
            <person name="Fulton L."/>
            <person name="Fulton B."/>
            <person name="Courtney L."/>
            <person name="Fronick C."/>
            <person name="Harrison M."/>
            <person name="Strong C."/>
            <person name="Farmer C."/>
            <person name="Delahaunty K."/>
            <person name="Markovic C."/>
            <person name="Hall O."/>
            <person name="Minx P."/>
            <person name="Tomlinson C."/>
            <person name="Mitreva M."/>
            <person name="Nelson J."/>
            <person name="Hou S."/>
            <person name="Wollam A."/>
            <person name="Pepin K.H."/>
            <person name="Johnson M."/>
            <person name="Bhonagiri V."/>
            <person name="Zhang X."/>
            <person name="Suruliraj S."/>
            <person name="Warren W."/>
            <person name="Chinwalla A."/>
            <person name="Mardis E.R."/>
            <person name="Wilson R.K."/>
        </authorList>
    </citation>
    <scope>NUCLEOTIDE SEQUENCE [LARGE SCALE GENOMIC DNA]</scope>
    <source>
        <strain evidence="2 3">DSM 2876</strain>
    </source>
</reference>
<protein>
    <submittedName>
        <fullName evidence="2">Repeat protein</fullName>
    </submittedName>
</protein>
<feature type="compositionally biased region" description="Basic and acidic residues" evidence="1">
    <location>
        <begin position="1077"/>
        <end position="1091"/>
    </location>
</feature>
<dbReference type="InterPro" id="IPR009017">
    <property type="entry name" value="GFP"/>
</dbReference>
<dbReference type="RefSeq" id="WP_005602221.1">
    <property type="nucleotide sequence ID" value="NZ_GG663522.1"/>
</dbReference>
<dbReference type="eggNOG" id="COG5492">
    <property type="taxonomic scope" value="Bacteria"/>
</dbReference>